<sequence>MVGILKVEAPCKGPDVGPIVRISPYELHVNDPAFLNTLYNHDVMRKYAWSYDAHTAQGATAFTIDHHLHRARRQPLNTVFSRTKVAARQDMIKAYANKLCGRICEYAGARTPFDLGAASLAFTQDVANDFIMGRSYGSLDREDLDVSMLVVLQGAGKVWRITKHIRWYGHLLKALPFSLLSKLAGNTLRVFLLRLQEQYQDTEYLVNQATSSFKEDRNMTPRTMVNEILESKLPPSDKTVERIYEDVSTICNAAFETTASVLRPMLFHIFSDPVIIQRLRAELECIETIELKTLEQLPYLTSVLKEGLRFGGGTSTRLQRVSERDLFYENWRIPAGYPVGMSTVLMHNDDDVHFNAQSFIPERWMDVESKRRSEKGFLPFSKGARVCLGMHLAWAELYLVVATLVQRFDFEFPNASAEDFVCDSDQFLIRTKGRGHLYAIPTIR</sequence>
<name>A0ACC2JWM5_9PEZI</name>
<evidence type="ECO:0000313" key="2">
    <source>
        <dbReference type="Proteomes" id="UP001153332"/>
    </source>
</evidence>
<accession>A0ACC2JWM5</accession>
<comment type="caution">
    <text evidence="1">The sequence shown here is derived from an EMBL/GenBank/DDBJ whole genome shotgun (WGS) entry which is preliminary data.</text>
</comment>
<organism evidence="1 2">
    <name type="scientific">Lasiodiplodia mahajangana</name>
    <dbReference type="NCBI Taxonomy" id="1108764"/>
    <lineage>
        <taxon>Eukaryota</taxon>
        <taxon>Fungi</taxon>
        <taxon>Dikarya</taxon>
        <taxon>Ascomycota</taxon>
        <taxon>Pezizomycotina</taxon>
        <taxon>Dothideomycetes</taxon>
        <taxon>Dothideomycetes incertae sedis</taxon>
        <taxon>Botryosphaeriales</taxon>
        <taxon>Botryosphaeriaceae</taxon>
        <taxon>Lasiodiplodia</taxon>
    </lineage>
</organism>
<protein>
    <submittedName>
        <fullName evidence="1">Uncharacterized protein</fullName>
    </submittedName>
</protein>
<keyword evidence="2" id="KW-1185">Reference proteome</keyword>
<dbReference type="EMBL" id="JAPUUL010000213">
    <property type="protein sequence ID" value="KAJ8131880.1"/>
    <property type="molecule type" value="Genomic_DNA"/>
</dbReference>
<reference evidence="1" key="1">
    <citation type="submission" date="2022-12" db="EMBL/GenBank/DDBJ databases">
        <title>Genome Sequence of Lasiodiplodia mahajangana.</title>
        <authorList>
            <person name="Buettner E."/>
        </authorList>
    </citation>
    <scope>NUCLEOTIDE SEQUENCE</scope>
    <source>
        <strain evidence="1">VT137</strain>
    </source>
</reference>
<gene>
    <name evidence="1" type="ORF">O1611_g1741</name>
</gene>
<evidence type="ECO:0000313" key="1">
    <source>
        <dbReference type="EMBL" id="KAJ8131880.1"/>
    </source>
</evidence>
<dbReference type="Proteomes" id="UP001153332">
    <property type="component" value="Unassembled WGS sequence"/>
</dbReference>
<proteinExistence type="predicted"/>